<protein>
    <submittedName>
        <fullName evidence="1">Uncharacterized protein</fullName>
    </submittedName>
</protein>
<dbReference type="EMBL" id="FNJB01000014">
    <property type="protein sequence ID" value="SDP77842.1"/>
    <property type="molecule type" value="Genomic_DNA"/>
</dbReference>
<keyword evidence="2" id="KW-1185">Reference proteome</keyword>
<evidence type="ECO:0000313" key="2">
    <source>
        <dbReference type="Proteomes" id="UP000199651"/>
    </source>
</evidence>
<sequence length="147" mass="15876">MSPLARLNAYLSEQRDRRAARRVARRSLRGLAVSPDPLHRHHLLGQLAAALRMTADFGAAHVLELLRRSEAQLAWEERSSASDDPLAGDPAVAEVLDALATTAGAEARARLVLALHEAAAPWIAAHVRRGDILLDVAAAYRRLASGQ</sequence>
<organism evidence="1 2">
    <name type="scientific">Actinokineospora alba</name>
    <dbReference type="NCBI Taxonomy" id="504798"/>
    <lineage>
        <taxon>Bacteria</taxon>
        <taxon>Bacillati</taxon>
        <taxon>Actinomycetota</taxon>
        <taxon>Actinomycetes</taxon>
        <taxon>Pseudonocardiales</taxon>
        <taxon>Pseudonocardiaceae</taxon>
        <taxon>Actinokineospora</taxon>
    </lineage>
</organism>
<evidence type="ECO:0000313" key="1">
    <source>
        <dbReference type="EMBL" id="SDP77842.1"/>
    </source>
</evidence>
<name>A0A1H0VH15_9PSEU</name>
<accession>A0A1H0VH15</accession>
<proteinExistence type="predicted"/>
<gene>
    <name evidence="1" type="ORF">SAMN05192558_11432</name>
</gene>
<dbReference type="AlphaFoldDB" id="A0A1H0VH15"/>
<dbReference type="RefSeq" id="WP_091383005.1">
    <property type="nucleotide sequence ID" value="NZ_FNDV01000012.1"/>
</dbReference>
<reference evidence="2" key="1">
    <citation type="submission" date="2016-10" db="EMBL/GenBank/DDBJ databases">
        <authorList>
            <person name="Varghese N."/>
            <person name="Submissions S."/>
        </authorList>
    </citation>
    <scope>NUCLEOTIDE SEQUENCE [LARGE SCALE GENOMIC DNA]</scope>
    <source>
        <strain evidence="2">IBRC-M 10655</strain>
    </source>
</reference>
<dbReference type="Proteomes" id="UP000199651">
    <property type="component" value="Unassembled WGS sequence"/>
</dbReference>